<evidence type="ECO:0000313" key="3">
    <source>
        <dbReference type="EMBL" id="KAF7343285.1"/>
    </source>
</evidence>
<feature type="chain" id="PRO_5034156978" evidence="2">
    <location>
        <begin position="18"/>
        <end position="574"/>
    </location>
</feature>
<accession>A0A8H7CMK6</accession>
<keyword evidence="4" id="KW-1185">Reference proteome</keyword>
<name>A0A8H7CMK6_9AGAR</name>
<feature type="region of interest" description="Disordered" evidence="1">
    <location>
        <begin position="480"/>
        <end position="544"/>
    </location>
</feature>
<dbReference type="GO" id="GO:0051118">
    <property type="term" value="F:glucan endo-1,3-alpha-glucosidase activity"/>
    <property type="evidence" value="ECO:0007669"/>
    <property type="project" value="InterPro"/>
</dbReference>
<dbReference type="EMBL" id="JACAZI010000016">
    <property type="protein sequence ID" value="KAF7343285.1"/>
    <property type="molecule type" value="Genomic_DNA"/>
</dbReference>
<dbReference type="CDD" id="cd11577">
    <property type="entry name" value="GH71"/>
    <property type="match status" value="1"/>
</dbReference>
<evidence type="ECO:0000256" key="1">
    <source>
        <dbReference type="SAM" id="MobiDB-lite"/>
    </source>
</evidence>
<feature type="compositionally biased region" description="Low complexity" evidence="1">
    <location>
        <begin position="496"/>
        <end position="544"/>
    </location>
</feature>
<dbReference type="OrthoDB" id="3257981at2759"/>
<keyword evidence="2" id="KW-0732">Signal</keyword>
<organism evidence="3 4">
    <name type="scientific">Mycena venus</name>
    <dbReference type="NCBI Taxonomy" id="2733690"/>
    <lineage>
        <taxon>Eukaryota</taxon>
        <taxon>Fungi</taxon>
        <taxon>Dikarya</taxon>
        <taxon>Basidiomycota</taxon>
        <taxon>Agaricomycotina</taxon>
        <taxon>Agaricomycetes</taxon>
        <taxon>Agaricomycetidae</taxon>
        <taxon>Agaricales</taxon>
        <taxon>Marasmiineae</taxon>
        <taxon>Mycenaceae</taxon>
        <taxon>Mycena</taxon>
    </lineage>
</organism>
<dbReference type="Pfam" id="PF03659">
    <property type="entry name" value="Glyco_hydro_71"/>
    <property type="match status" value="1"/>
</dbReference>
<feature type="signal peptide" evidence="2">
    <location>
        <begin position="1"/>
        <end position="17"/>
    </location>
</feature>
<dbReference type="AlphaFoldDB" id="A0A8H7CMK6"/>
<evidence type="ECO:0000256" key="2">
    <source>
        <dbReference type="SAM" id="SignalP"/>
    </source>
</evidence>
<gene>
    <name evidence="3" type="ORF">MVEN_01760600</name>
</gene>
<evidence type="ECO:0000313" key="4">
    <source>
        <dbReference type="Proteomes" id="UP000620124"/>
    </source>
</evidence>
<sequence>MLLKFATVLASALLAAATPGPMAAVVDVVEKRQSIPRMFCHFMIGIESDRTSSADYDADMIRAKAYGIDAFALNIGVDPYTDTQLHFAYDSAARNGMKVFISYDFNWWNTGQGAQIGSHLAQYAALPAQLFINNAAFVSSFAGDGVDVNAMRSAAGRPIMFVPNFHPGQGNFGLIDGALNWMGWPNDGNNKAPKPNANITVAAGDASYQAALAGKPYLAPASAWFSTHYGPEVSYSKNWVFPGDLLWYNRWNDLLKLSPAFVEIVTWNDYGESHYVGPLSSKHQDDGGSKWVNDMPHNAWLDMAKPFIAAYKAGATSPNSFITQDQIIYWYRPTLSSLNCDATDTTSNTPANNASGNYFEGRPDGWQTLQDAVFVVTLLNTAGQLTVTSGGHTQVFNAPAGAASFQVPMFVGQQSFALARNGVNVLAANSLKDVSNVCPCGLYNFNAYTGSVPEQFIDPMGPDGLNSLVAGLHVNTCQPTPSLPTSAPPYTGPGGTATTPPTSSSSATITPPPTSSSSATVTSTPASTTSTTNTGGSGGSCTITASEQIRPTNCMAKGCVWAGPPGTDSPDFCN</sequence>
<reference evidence="3" key="1">
    <citation type="submission" date="2020-05" db="EMBL/GenBank/DDBJ databases">
        <title>Mycena genomes resolve the evolution of fungal bioluminescence.</title>
        <authorList>
            <person name="Tsai I.J."/>
        </authorList>
    </citation>
    <scope>NUCLEOTIDE SEQUENCE</scope>
    <source>
        <strain evidence="3">CCC161011</strain>
    </source>
</reference>
<dbReference type="Gene3D" id="3.20.20.80">
    <property type="entry name" value="Glycosidases"/>
    <property type="match status" value="1"/>
</dbReference>
<protein>
    <submittedName>
        <fullName evidence="3">Carbohydrate-binding module family 24 protein</fullName>
    </submittedName>
</protein>
<proteinExistence type="predicted"/>
<dbReference type="InterPro" id="IPR005197">
    <property type="entry name" value="Glyco_hydro_71"/>
</dbReference>
<comment type="caution">
    <text evidence="3">The sequence shown here is derived from an EMBL/GenBank/DDBJ whole genome shotgun (WGS) entry which is preliminary data.</text>
</comment>
<dbReference type="Proteomes" id="UP000620124">
    <property type="component" value="Unassembled WGS sequence"/>
</dbReference>